<dbReference type="EMBL" id="CM043785">
    <property type="protein sequence ID" value="KAI4832838.1"/>
    <property type="molecule type" value="Genomic_DNA"/>
</dbReference>
<protein>
    <submittedName>
        <fullName evidence="1">Uncharacterized protein</fullName>
    </submittedName>
</protein>
<keyword evidence="2" id="KW-1185">Reference proteome</keyword>
<organism evidence="1 2">
    <name type="scientific">Chaenocephalus aceratus</name>
    <name type="common">Blackfin icefish</name>
    <name type="synonym">Chaenichthys aceratus</name>
    <dbReference type="NCBI Taxonomy" id="36190"/>
    <lineage>
        <taxon>Eukaryota</taxon>
        <taxon>Metazoa</taxon>
        <taxon>Chordata</taxon>
        <taxon>Craniata</taxon>
        <taxon>Vertebrata</taxon>
        <taxon>Euteleostomi</taxon>
        <taxon>Actinopterygii</taxon>
        <taxon>Neopterygii</taxon>
        <taxon>Teleostei</taxon>
        <taxon>Neoteleostei</taxon>
        <taxon>Acanthomorphata</taxon>
        <taxon>Eupercaria</taxon>
        <taxon>Perciformes</taxon>
        <taxon>Notothenioidei</taxon>
        <taxon>Channichthyidae</taxon>
        <taxon>Chaenocephalus</taxon>
    </lineage>
</organism>
<sequence length="92" mass="9749">MDIRTVVTISTLLLMTAESNQSTPGPNITEPPHTHSSTRGCSCPPIPSSPAPPTGLLSITWRSQCEGRRPADILPPPPTPPLLSAMEVKKPS</sequence>
<evidence type="ECO:0000313" key="2">
    <source>
        <dbReference type="Proteomes" id="UP001057452"/>
    </source>
</evidence>
<proteinExistence type="predicted"/>
<evidence type="ECO:0000313" key="1">
    <source>
        <dbReference type="EMBL" id="KAI4832838.1"/>
    </source>
</evidence>
<accession>A0ACB9XZT6</accession>
<reference evidence="1" key="1">
    <citation type="submission" date="2022-05" db="EMBL/GenBank/DDBJ databases">
        <title>Chromosome-level genome of Chaenocephalus aceratus.</title>
        <authorList>
            <person name="Park H."/>
        </authorList>
    </citation>
    <scope>NUCLEOTIDE SEQUENCE</scope>
    <source>
        <strain evidence="1">KU_202001</strain>
    </source>
</reference>
<comment type="caution">
    <text evidence="1">The sequence shown here is derived from an EMBL/GenBank/DDBJ whole genome shotgun (WGS) entry which is preliminary data.</text>
</comment>
<name>A0ACB9XZT6_CHAAC</name>
<dbReference type="Proteomes" id="UP001057452">
    <property type="component" value="Chromosome 1"/>
</dbReference>
<gene>
    <name evidence="1" type="ORF">KUCAC02_015782</name>
</gene>